<dbReference type="KEGG" id="tzo:THMIRHAT_23480"/>
<organism evidence="4 5">
    <name type="scientific">Thiosulfativibrio zosterae</name>
    <dbReference type="NCBI Taxonomy" id="2675053"/>
    <lineage>
        <taxon>Bacteria</taxon>
        <taxon>Pseudomonadati</taxon>
        <taxon>Pseudomonadota</taxon>
        <taxon>Gammaproteobacteria</taxon>
        <taxon>Thiotrichales</taxon>
        <taxon>Piscirickettsiaceae</taxon>
        <taxon>Thiosulfativibrio</taxon>
    </lineage>
</organism>
<dbReference type="GO" id="GO:0000160">
    <property type="term" value="P:phosphorelay signal transduction system"/>
    <property type="evidence" value="ECO:0007669"/>
    <property type="project" value="InterPro"/>
</dbReference>
<evidence type="ECO:0000256" key="2">
    <source>
        <dbReference type="PROSITE-ProRule" id="PRU00169"/>
    </source>
</evidence>
<dbReference type="Pfam" id="PF00072">
    <property type="entry name" value="Response_reg"/>
    <property type="match status" value="1"/>
</dbReference>
<evidence type="ECO:0000256" key="1">
    <source>
        <dbReference type="ARBA" id="ARBA00022553"/>
    </source>
</evidence>
<evidence type="ECO:0000313" key="5">
    <source>
        <dbReference type="Proteomes" id="UP000501466"/>
    </source>
</evidence>
<protein>
    <submittedName>
        <fullName evidence="4">Fis family transcriptional regulator</fullName>
    </submittedName>
</protein>
<dbReference type="CDD" id="cd17562">
    <property type="entry name" value="REC_CheY4-like"/>
    <property type="match status" value="1"/>
</dbReference>
<dbReference type="Proteomes" id="UP000501466">
    <property type="component" value="Chromosome"/>
</dbReference>
<gene>
    <name evidence="4" type="primary">cheY_4</name>
    <name evidence="4" type="ORF">THMIRHAT_23480</name>
</gene>
<dbReference type="PANTHER" id="PTHR44591">
    <property type="entry name" value="STRESS RESPONSE REGULATOR PROTEIN 1"/>
    <property type="match status" value="1"/>
</dbReference>
<proteinExistence type="predicted"/>
<accession>A0A6F8PR44</accession>
<feature type="domain" description="Response regulatory" evidence="3">
    <location>
        <begin position="3"/>
        <end position="119"/>
    </location>
</feature>
<reference evidence="5" key="1">
    <citation type="submission" date="2019-11" db="EMBL/GenBank/DDBJ databases">
        <title>Isolation and characterization of two novel species in the genus Thiomicrorhabdus.</title>
        <authorList>
            <person name="Mochizuki J."/>
            <person name="Kojima H."/>
            <person name="Fukui M."/>
        </authorList>
    </citation>
    <scope>NUCLEOTIDE SEQUENCE [LARGE SCALE GENOMIC DNA]</scope>
    <source>
        <strain evidence="5">AkT22</strain>
    </source>
</reference>
<evidence type="ECO:0000259" key="3">
    <source>
        <dbReference type="PROSITE" id="PS50110"/>
    </source>
</evidence>
<dbReference type="SUPFAM" id="SSF52172">
    <property type="entry name" value="CheY-like"/>
    <property type="match status" value="1"/>
</dbReference>
<keyword evidence="1 2" id="KW-0597">Phosphoprotein</keyword>
<evidence type="ECO:0000313" key="4">
    <source>
        <dbReference type="EMBL" id="BBP44602.1"/>
    </source>
</evidence>
<dbReference type="Gene3D" id="3.40.50.2300">
    <property type="match status" value="1"/>
</dbReference>
<sequence length="119" mass="13061">MKKILTVDDSRSMLQMVSMTLRVANYEVHEAADGAIAFAMAQQQQFDAVITDINMPNMNGIELVKALRGLPDYKFTPVLCLTTESSDDMKGQGKAAGATGWLVKPFSPEKLLGIIERLI</sequence>
<feature type="modified residue" description="4-aspartylphosphate" evidence="2">
    <location>
        <position position="52"/>
    </location>
</feature>
<dbReference type="RefSeq" id="WP_173292311.1">
    <property type="nucleotide sequence ID" value="NZ_AP021888.1"/>
</dbReference>
<dbReference type="PANTHER" id="PTHR44591:SF25">
    <property type="entry name" value="CHEMOTAXIS TWO-COMPONENT RESPONSE REGULATOR"/>
    <property type="match status" value="1"/>
</dbReference>
<name>A0A6F8PR44_9GAMM</name>
<dbReference type="InterPro" id="IPR050595">
    <property type="entry name" value="Bact_response_regulator"/>
</dbReference>
<dbReference type="InterPro" id="IPR001789">
    <property type="entry name" value="Sig_transdc_resp-reg_receiver"/>
</dbReference>
<dbReference type="AlphaFoldDB" id="A0A6F8PR44"/>
<dbReference type="SMART" id="SM00448">
    <property type="entry name" value="REC"/>
    <property type="match status" value="1"/>
</dbReference>
<dbReference type="PROSITE" id="PS50110">
    <property type="entry name" value="RESPONSE_REGULATORY"/>
    <property type="match status" value="1"/>
</dbReference>
<dbReference type="EMBL" id="AP021888">
    <property type="protein sequence ID" value="BBP44602.1"/>
    <property type="molecule type" value="Genomic_DNA"/>
</dbReference>
<keyword evidence="5" id="KW-1185">Reference proteome</keyword>
<dbReference type="InterPro" id="IPR011006">
    <property type="entry name" value="CheY-like_superfamily"/>
</dbReference>